<feature type="transmembrane region" description="Helical" evidence="2">
    <location>
        <begin position="21"/>
        <end position="50"/>
    </location>
</feature>
<dbReference type="AlphaFoldDB" id="A0A2S2CXX6"/>
<proteinExistence type="predicted"/>
<evidence type="ECO:0000259" key="3">
    <source>
        <dbReference type="Pfam" id="PF01970"/>
    </source>
</evidence>
<dbReference type="PANTHER" id="PTHR35342:SF5">
    <property type="entry name" value="TRICARBOXYLIC TRANSPORT PROTEIN"/>
    <property type="match status" value="1"/>
</dbReference>
<dbReference type="Proteomes" id="UP000245629">
    <property type="component" value="Plasmid unnamed2"/>
</dbReference>
<feature type="compositionally biased region" description="Low complexity" evidence="1">
    <location>
        <begin position="502"/>
        <end position="517"/>
    </location>
</feature>
<keyword evidence="2" id="KW-0472">Membrane</keyword>
<geneLocation type="plasmid" evidence="4 5">
    <name>unnamed2</name>
</geneLocation>
<feature type="transmembrane region" description="Helical" evidence="2">
    <location>
        <begin position="464"/>
        <end position="486"/>
    </location>
</feature>
<feature type="transmembrane region" description="Helical" evidence="2">
    <location>
        <begin position="109"/>
        <end position="133"/>
    </location>
</feature>
<feature type="domain" description="DUF112" evidence="3">
    <location>
        <begin position="21"/>
        <end position="438"/>
    </location>
</feature>
<dbReference type="InterPro" id="IPR002823">
    <property type="entry name" value="DUF112_TM"/>
</dbReference>
<keyword evidence="2" id="KW-0812">Transmembrane</keyword>
<keyword evidence="5" id="KW-1185">Reference proteome</keyword>
<keyword evidence="2" id="KW-1133">Transmembrane helix</keyword>
<feature type="transmembrane region" description="Helical" evidence="2">
    <location>
        <begin position="62"/>
        <end position="83"/>
    </location>
</feature>
<feature type="region of interest" description="Disordered" evidence="1">
    <location>
        <begin position="495"/>
        <end position="517"/>
    </location>
</feature>
<dbReference type="PANTHER" id="PTHR35342">
    <property type="entry name" value="TRICARBOXYLIC TRANSPORT PROTEIN"/>
    <property type="match status" value="1"/>
</dbReference>
<sequence length="517" mass="53742">MYELDMLMQGFRTLLGQPFALLLSVVGVIVGIVIGALPGLTATMGVAILLPFTFGLDPLSGLLMICGVFFGGVYGGSITAILLKIPGTPAAAATAIDGYELTRKGQAGIALGTATCSSFLGGTISVFVLIFLAPLLASFALEFSASESFALAVFGLSIIASISGKSVVKGLITGFLGLLIATVGLDPMGGFPRFTGGYTELFNVPFIPVMIGLFAAAEAFKSMEDPAVRNSLAAALGRVVPPWTTYRRLLPTVGRSSALGIIIGIIPGAGADIAAFVAYNEAKRFSRTPENFGKGELAAVAACESGANGCTGGALLTMLTLGIPGDAVTAVMLGALTLQGLQPGPLLFREHADLVFTLFAGMLVCYVLMLVLGFASLRVMGRILQMPKSVLTPVILALCIVGTYALNNSLFDVGIMLAAGVIGYFMQKWDFPASPVVLALIMGPMAEANFRRALSLSGGSYDFLYTRPITVCLLVVAGLTLMLPLVRRMWRKPQSDVPGTQAKTDAALAADPARSGE</sequence>
<dbReference type="RefSeq" id="WP_109332571.1">
    <property type="nucleotide sequence ID" value="NZ_CP029357.1"/>
</dbReference>
<evidence type="ECO:0000256" key="1">
    <source>
        <dbReference type="SAM" id="MobiDB-lite"/>
    </source>
</evidence>
<feature type="transmembrane region" description="Helical" evidence="2">
    <location>
        <begin position="257"/>
        <end position="279"/>
    </location>
</feature>
<evidence type="ECO:0000313" key="4">
    <source>
        <dbReference type="EMBL" id="AWK89372.1"/>
    </source>
</evidence>
<gene>
    <name evidence="4" type="ORF">DEW08_25375</name>
</gene>
<feature type="transmembrane region" description="Helical" evidence="2">
    <location>
        <begin position="354"/>
        <end position="377"/>
    </location>
</feature>
<dbReference type="OrthoDB" id="7232499at2"/>
<protein>
    <submittedName>
        <fullName evidence="4">C4-dicarboxylate ABC transporter permease</fullName>
    </submittedName>
</protein>
<accession>A0A2S2CXX6</accession>
<organism evidence="4 5">
    <name type="scientific">Azospirillum thermophilum</name>
    <dbReference type="NCBI Taxonomy" id="2202148"/>
    <lineage>
        <taxon>Bacteria</taxon>
        <taxon>Pseudomonadati</taxon>
        <taxon>Pseudomonadota</taxon>
        <taxon>Alphaproteobacteria</taxon>
        <taxon>Rhodospirillales</taxon>
        <taxon>Azospirillaceae</taxon>
        <taxon>Azospirillum</taxon>
    </lineage>
</organism>
<evidence type="ECO:0000256" key="2">
    <source>
        <dbReference type="SAM" id="Phobius"/>
    </source>
</evidence>
<keyword evidence="4" id="KW-0614">Plasmid</keyword>
<feature type="transmembrane region" description="Helical" evidence="2">
    <location>
        <begin position="201"/>
        <end position="220"/>
    </location>
</feature>
<feature type="transmembrane region" description="Helical" evidence="2">
    <location>
        <begin position="171"/>
        <end position="189"/>
    </location>
</feature>
<dbReference type="KEGG" id="azz:DEW08_25375"/>
<feature type="transmembrane region" description="Helical" evidence="2">
    <location>
        <begin position="389"/>
        <end position="406"/>
    </location>
</feature>
<dbReference type="EMBL" id="CP029357">
    <property type="protein sequence ID" value="AWK89372.1"/>
    <property type="molecule type" value="Genomic_DNA"/>
</dbReference>
<evidence type="ECO:0000313" key="5">
    <source>
        <dbReference type="Proteomes" id="UP000245629"/>
    </source>
</evidence>
<dbReference type="Pfam" id="PF01970">
    <property type="entry name" value="TctA"/>
    <property type="match status" value="1"/>
</dbReference>
<reference evidence="5" key="1">
    <citation type="submission" date="2018-05" db="EMBL/GenBank/DDBJ databases">
        <title>Azospirillum thermophila sp. nov., a novel isolated from hot spring.</title>
        <authorList>
            <person name="Zhao Z."/>
        </authorList>
    </citation>
    <scope>NUCLEOTIDE SEQUENCE [LARGE SCALE GENOMIC DNA]</scope>
    <source>
        <strain evidence="5">CFH 70021</strain>
        <plasmid evidence="5">unnamed2</plasmid>
    </source>
</reference>
<name>A0A2S2CXX6_9PROT</name>